<dbReference type="EMBL" id="JBHUCX010000092">
    <property type="protein sequence ID" value="MFD1677264.1"/>
    <property type="molecule type" value="Genomic_DNA"/>
</dbReference>
<gene>
    <name evidence="2" type="ORF">ACFSB2_21565</name>
</gene>
<proteinExistence type="inferred from homology"/>
<protein>
    <submittedName>
        <fullName evidence="2">Asp23/Gls24 family envelope stress response protein</fullName>
    </submittedName>
</protein>
<comment type="caution">
    <text evidence="2">The sequence shown here is derived from an EMBL/GenBank/DDBJ whole genome shotgun (WGS) entry which is preliminary data.</text>
</comment>
<evidence type="ECO:0000256" key="1">
    <source>
        <dbReference type="ARBA" id="ARBA00005721"/>
    </source>
</evidence>
<evidence type="ECO:0000313" key="2">
    <source>
        <dbReference type="EMBL" id="MFD1677264.1"/>
    </source>
</evidence>
<dbReference type="RefSeq" id="WP_377945174.1">
    <property type="nucleotide sequence ID" value="NZ_JBHUCX010000092.1"/>
</dbReference>
<evidence type="ECO:0000313" key="3">
    <source>
        <dbReference type="Proteomes" id="UP001597079"/>
    </source>
</evidence>
<name>A0ABW4JLM2_9BACL</name>
<sequence length="117" mass="12739">MPKTIETQYGQIFVGEDVIATTAGFAALDCAGLAEMASRRQVKDRVTEALGRDNPGRGVEVRLNGDEVHVDLFVIVDYGINIYEAAQNIRHKVDYVLSDTVGVNATSINIFVQGVKL</sequence>
<dbReference type="PANTHER" id="PTHR34297:SF2">
    <property type="entry name" value="ASP23_GLS24 FAMILY ENVELOPE STRESS RESPONSE PROTEIN"/>
    <property type="match status" value="1"/>
</dbReference>
<comment type="similarity">
    <text evidence="1">Belongs to the asp23 family.</text>
</comment>
<dbReference type="Pfam" id="PF03780">
    <property type="entry name" value="Asp23"/>
    <property type="match status" value="1"/>
</dbReference>
<organism evidence="2 3">
    <name type="scientific">Alicyclobacillus fodiniaquatilis</name>
    <dbReference type="NCBI Taxonomy" id="1661150"/>
    <lineage>
        <taxon>Bacteria</taxon>
        <taxon>Bacillati</taxon>
        <taxon>Bacillota</taxon>
        <taxon>Bacilli</taxon>
        <taxon>Bacillales</taxon>
        <taxon>Alicyclobacillaceae</taxon>
        <taxon>Alicyclobacillus</taxon>
    </lineage>
</organism>
<accession>A0ABW4JLM2</accession>
<dbReference type="InterPro" id="IPR005531">
    <property type="entry name" value="Asp23"/>
</dbReference>
<keyword evidence="3" id="KW-1185">Reference proteome</keyword>
<reference evidence="3" key="1">
    <citation type="journal article" date="2019" name="Int. J. Syst. Evol. Microbiol.">
        <title>The Global Catalogue of Microorganisms (GCM) 10K type strain sequencing project: providing services to taxonomists for standard genome sequencing and annotation.</title>
        <authorList>
            <consortium name="The Broad Institute Genomics Platform"/>
            <consortium name="The Broad Institute Genome Sequencing Center for Infectious Disease"/>
            <person name="Wu L."/>
            <person name="Ma J."/>
        </authorList>
    </citation>
    <scope>NUCLEOTIDE SEQUENCE [LARGE SCALE GENOMIC DNA]</scope>
    <source>
        <strain evidence="3">CGMCC 1.12286</strain>
    </source>
</reference>
<dbReference type="PANTHER" id="PTHR34297">
    <property type="entry name" value="HYPOTHETICAL CYTOSOLIC PROTEIN-RELATED"/>
    <property type="match status" value="1"/>
</dbReference>
<dbReference type="Proteomes" id="UP001597079">
    <property type="component" value="Unassembled WGS sequence"/>
</dbReference>